<reference evidence="2 3" key="1">
    <citation type="submission" date="2017-05" db="EMBL/GenBank/DDBJ databases">
        <authorList>
            <person name="Song R."/>
            <person name="Chenine A.L."/>
            <person name="Ruprecht R.M."/>
        </authorList>
    </citation>
    <scope>NUCLEOTIDE SEQUENCE [LARGE SCALE GENOMIC DNA]</scope>
    <source>
        <strain evidence="2 3">PSBB019</strain>
    </source>
</reference>
<gene>
    <name evidence="2" type="ORF">CBR64_06565</name>
</gene>
<evidence type="ECO:0000313" key="3">
    <source>
        <dbReference type="Proteomes" id="UP000196228"/>
    </source>
</evidence>
<dbReference type="Proteomes" id="UP000196228">
    <property type="component" value="Chromosome"/>
</dbReference>
<dbReference type="EMBL" id="CP021383">
    <property type="protein sequence ID" value="ARU51206.1"/>
    <property type="molecule type" value="Genomic_DNA"/>
</dbReference>
<dbReference type="Gene3D" id="1.20.120.450">
    <property type="entry name" value="dinb family like domain"/>
    <property type="match status" value="1"/>
</dbReference>
<dbReference type="KEGG" id="cceu:CBR64_06565"/>
<name>A0A1Y0HUK6_CELCE</name>
<protein>
    <recommendedName>
        <fullName evidence="1">Mycothiol-dependent maleylpyruvate isomerase metal-binding domain-containing protein</fullName>
    </recommendedName>
</protein>
<evidence type="ECO:0000259" key="1">
    <source>
        <dbReference type="Pfam" id="PF11716"/>
    </source>
</evidence>
<dbReference type="AlphaFoldDB" id="A0A1Y0HUK6"/>
<dbReference type="InterPro" id="IPR034660">
    <property type="entry name" value="DinB/YfiT-like"/>
</dbReference>
<dbReference type="GO" id="GO:0046872">
    <property type="term" value="F:metal ion binding"/>
    <property type="evidence" value="ECO:0007669"/>
    <property type="project" value="InterPro"/>
</dbReference>
<dbReference type="SUPFAM" id="SSF109854">
    <property type="entry name" value="DinB/YfiT-like putative metalloenzymes"/>
    <property type="match status" value="1"/>
</dbReference>
<accession>A0A1Y0HUK6</accession>
<dbReference type="InterPro" id="IPR024344">
    <property type="entry name" value="MDMPI_metal-binding"/>
</dbReference>
<organism evidence="2 3">
    <name type="scientific">Cellulosimicrobium cellulans</name>
    <name type="common">Arthrobacter luteus</name>
    <dbReference type="NCBI Taxonomy" id="1710"/>
    <lineage>
        <taxon>Bacteria</taxon>
        <taxon>Bacillati</taxon>
        <taxon>Actinomycetota</taxon>
        <taxon>Actinomycetes</taxon>
        <taxon>Micrococcales</taxon>
        <taxon>Promicromonosporaceae</taxon>
        <taxon>Cellulosimicrobium</taxon>
    </lineage>
</organism>
<feature type="domain" description="Mycothiol-dependent maleylpyruvate isomerase metal-binding" evidence="1">
    <location>
        <begin position="18"/>
        <end position="118"/>
    </location>
</feature>
<dbReference type="Pfam" id="PF11716">
    <property type="entry name" value="MDMPI_N"/>
    <property type="match status" value="1"/>
</dbReference>
<dbReference type="RefSeq" id="WP_244286302.1">
    <property type="nucleotide sequence ID" value="NZ_CP021383.1"/>
</dbReference>
<dbReference type="NCBIfam" id="TIGR03083">
    <property type="entry name" value="maleylpyruvate isomerase family mycothiol-dependent enzyme"/>
    <property type="match status" value="1"/>
</dbReference>
<sequence length="229" mass="24619">MSAPDYWMTEDDVWAAVATARASFVDLVAGLDPADWERPSLCTGWRVHDVAAHLTLAPTSSRAALARGLLTALARGRTSFDGMMDLLTREAGTRPREELLAALRATVGSRRLAPGTTPHVALVDALVHTQDVAVALGLDVPAPPVAAREAAERVWAVSFPFRARRRLAGFRLVAADVPWRRGEGQQVTGSMTALLLLLTGRPAALAHLDGDGARRLARSFAPHDREELP</sequence>
<dbReference type="InterPro" id="IPR017517">
    <property type="entry name" value="Maleyloyr_isom"/>
</dbReference>
<evidence type="ECO:0000313" key="2">
    <source>
        <dbReference type="EMBL" id="ARU51206.1"/>
    </source>
</evidence>
<proteinExistence type="predicted"/>